<feature type="domain" description="Luciferase-like" evidence="5">
    <location>
        <begin position="13"/>
        <end position="165"/>
    </location>
</feature>
<evidence type="ECO:0000256" key="4">
    <source>
        <dbReference type="ARBA" id="ARBA00023033"/>
    </source>
</evidence>
<sequence>MRYGFVVPFASERQFVELARLGEARGWDAVFSWEAVHGPDAWVTLGAAAVETSRIRLGTLLTPVPRYRPWDLAGRVATVDRLSEGRVVLGAGLGAVNGNWLAFAPDEGRAVRAAQLDEGLEVYAGLLAGQPYEHEGRFWTVRPVTELVPPPPVQRPHPPVWVVGMLVRGRSRQPSLDRAARWQGIFPAVSGGPEGSSGLTRDGLGEIVEHLRRVRSDLGLPWESYDVVIEGDSHGGFGDIHGPASEWADLGATWWVESWWDLPGGEEGVAELFRRVDLGPVR</sequence>
<dbReference type="RefSeq" id="WP_048552900.1">
    <property type="nucleotide sequence ID" value="NZ_HF570958.1"/>
</dbReference>
<keyword evidence="3" id="KW-0560">Oxidoreductase</keyword>
<dbReference type="PANTHER" id="PTHR42847">
    <property type="entry name" value="ALKANESULFONATE MONOOXYGENASE"/>
    <property type="match status" value="1"/>
</dbReference>
<dbReference type="AlphaFoldDB" id="A0A077LWC1"/>
<dbReference type="OrthoDB" id="5175259at2"/>
<reference evidence="6 7" key="1">
    <citation type="journal article" date="2013" name="ISME J.">
        <title>A metabolic model for members of the genus Tetrasphaera involved in enhanced biological phosphorus removal.</title>
        <authorList>
            <person name="Kristiansen R."/>
            <person name="Nguyen H.T.T."/>
            <person name="Saunders A.M."/>
            <person name="Nielsen J.L."/>
            <person name="Wimmer R."/>
            <person name="Le V.Q."/>
            <person name="McIlroy S.J."/>
            <person name="Petrovski S."/>
            <person name="Seviour R.J."/>
            <person name="Calteau A."/>
            <person name="Nielsen K.L."/>
            <person name="Nielsen P.H."/>
        </authorList>
    </citation>
    <scope>NUCLEOTIDE SEQUENCE [LARGE SCALE GENOMIC DNA]</scope>
    <source>
        <strain evidence="6 7">T1-X7</strain>
    </source>
</reference>
<dbReference type="Proteomes" id="UP000035721">
    <property type="component" value="Unassembled WGS sequence"/>
</dbReference>
<dbReference type="GO" id="GO:0046306">
    <property type="term" value="P:alkanesulfonate catabolic process"/>
    <property type="evidence" value="ECO:0007669"/>
    <property type="project" value="TreeGrafter"/>
</dbReference>
<keyword evidence="4 6" id="KW-0503">Monooxygenase</keyword>
<keyword evidence="2" id="KW-0288">FMN</keyword>
<gene>
    <name evidence="6" type="ORF">BN12_1150003</name>
</gene>
<dbReference type="EMBL" id="CAJB01000019">
    <property type="protein sequence ID" value="CCH76210.1"/>
    <property type="molecule type" value="Genomic_DNA"/>
</dbReference>
<dbReference type="GO" id="GO:0008726">
    <property type="term" value="F:alkanesulfonate monooxygenase activity"/>
    <property type="evidence" value="ECO:0007669"/>
    <property type="project" value="TreeGrafter"/>
</dbReference>
<evidence type="ECO:0000256" key="2">
    <source>
        <dbReference type="ARBA" id="ARBA00022643"/>
    </source>
</evidence>
<evidence type="ECO:0000256" key="1">
    <source>
        <dbReference type="ARBA" id="ARBA00022630"/>
    </source>
</evidence>
<comment type="caution">
    <text evidence="6">The sequence shown here is derived from an EMBL/GenBank/DDBJ whole genome shotgun (WGS) entry which is preliminary data.</text>
</comment>
<organism evidence="6 7">
    <name type="scientific">Nostocoides japonicum T1-X7</name>
    <dbReference type="NCBI Taxonomy" id="1194083"/>
    <lineage>
        <taxon>Bacteria</taxon>
        <taxon>Bacillati</taxon>
        <taxon>Actinomycetota</taxon>
        <taxon>Actinomycetes</taxon>
        <taxon>Micrococcales</taxon>
        <taxon>Intrasporangiaceae</taxon>
        <taxon>Nostocoides</taxon>
    </lineage>
</organism>
<protein>
    <submittedName>
        <fullName evidence="6">Luciferase-like monooxygenase</fullName>
    </submittedName>
</protein>
<evidence type="ECO:0000256" key="3">
    <source>
        <dbReference type="ARBA" id="ARBA00023002"/>
    </source>
</evidence>
<accession>A0A077LWC1</accession>
<keyword evidence="7" id="KW-1185">Reference proteome</keyword>
<dbReference type="Pfam" id="PF00296">
    <property type="entry name" value="Bac_luciferase"/>
    <property type="match status" value="1"/>
</dbReference>
<name>A0A077LWC1_9MICO</name>
<dbReference type="InterPro" id="IPR050172">
    <property type="entry name" value="SsuD_RutA_monooxygenase"/>
</dbReference>
<dbReference type="InterPro" id="IPR036661">
    <property type="entry name" value="Luciferase-like_sf"/>
</dbReference>
<dbReference type="STRING" id="1194083.BN12_1150003"/>
<dbReference type="InterPro" id="IPR011251">
    <property type="entry name" value="Luciferase-like_dom"/>
</dbReference>
<evidence type="ECO:0000259" key="5">
    <source>
        <dbReference type="Pfam" id="PF00296"/>
    </source>
</evidence>
<evidence type="ECO:0000313" key="7">
    <source>
        <dbReference type="Proteomes" id="UP000035721"/>
    </source>
</evidence>
<keyword evidence="1" id="KW-0285">Flavoprotein</keyword>
<dbReference type="SUPFAM" id="SSF51679">
    <property type="entry name" value="Bacterial luciferase-like"/>
    <property type="match status" value="1"/>
</dbReference>
<proteinExistence type="predicted"/>
<dbReference type="Gene3D" id="3.20.20.30">
    <property type="entry name" value="Luciferase-like domain"/>
    <property type="match status" value="1"/>
</dbReference>
<evidence type="ECO:0000313" key="6">
    <source>
        <dbReference type="EMBL" id="CCH76210.1"/>
    </source>
</evidence>
<dbReference type="PANTHER" id="PTHR42847:SF4">
    <property type="entry name" value="ALKANESULFONATE MONOOXYGENASE-RELATED"/>
    <property type="match status" value="1"/>
</dbReference>